<dbReference type="RefSeq" id="WP_135677499.1">
    <property type="nucleotide sequence ID" value="NZ_CP038613.1"/>
</dbReference>
<proteinExistence type="predicted"/>
<dbReference type="EMBL" id="CP123523">
    <property type="protein sequence ID" value="WGM04700.1"/>
    <property type="molecule type" value="Genomic_DNA"/>
</dbReference>
<keyword evidence="4" id="KW-1185">Reference proteome</keyword>
<dbReference type="GeneID" id="96876292"/>
<evidence type="ECO:0000313" key="2">
    <source>
        <dbReference type="EMBL" id="WGM04700.1"/>
    </source>
</evidence>
<evidence type="ECO:0000313" key="1">
    <source>
        <dbReference type="EMBL" id="QBY42515.1"/>
    </source>
</evidence>
<organism evidence="1 3">
    <name type="scientific">Arsenophonus nasoniae</name>
    <name type="common">son-killer infecting Nasonia vitripennis</name>
    <dbReference type="NCBI Taxonomy" id="638"/>
    <lineage>
        <taxon>Bacteria</taxon>
        <taxon>Pseudomonadati</taxon>
        <taxon>Pseudomonadota</taxon>
        <taxon>Gammaproteobacteria</taxon>
        <taxon>Enterobacterales</taxon>
        <taxon>Morganellaceae</taxon>
        <taxon>Arsenophonus</taxon>
    </lineage>
</organism>
<dbReference type="EMBL" id="CP038613">
    <property type="protein sequence ID" value="QBY42515.1"/>
    <property type="molecule type" value="Genomic_DNA"/>
</dbReference>
<reference evidence="1 3" key="1">
    <citation type="submission" date="2019-03" db="EMBL/GenBank/DDBJ databases">
        <title>Long-read sequencing reveals hyperdense prophage content in a complex bacterial symbiont genome.</title>
        <authorList>
            <person name="Frost C.L."/>
            <person name="Siozios S."/>
            <person name="Nadal-Jimenez P."/>
            <person name="Brockhurst M.A."/>
            <person name="King K.C."/>
            <person name="Darby A.C."/>
            <person name="Hurst G.D.D."/>
        </authorList>
    </citation>
    <scope>NUCLEOTIDE SEQUENCE [LARGE SCALE GENOMIC DNA]</scope>
    <source>
        <strain evidence="1 3">FIN</strain>
    </source>
</reference>
<reference evidence="2" key="2">
    <citation type="submission" date="2023-04" db="EMBL/GenBank/DDBJ databases">
        <title>Genome dynamics across the evolutionary transition to endosymbiosis.</title>
        <authorList>
            <person name="Siozios S."/>
            <person name="Nadal-Jimenez P."/>
            <person name="Azagi T."/>
            <person name="Sprong H."/>
            <person name="Frost C.L."/>
            <person name="Parratt S.R."/>
            <person name="Taylor G."/>
            <person name="Brettell L."/>
            <person name="Lew K.C."/>
            <person name="Croft L."/>
            <person name="King K.C."/>
            <person name="Brockhurst M.A."/>
            <person name="Hypsa V."/>
            <person name="Novakova E."/>
            <person name="Darby A.C."/>
            <person name="Hurst G.D.D."/>
        </authorList>
    </citation>
    <scope>NUCLEOTIDE SEQUENCE</scope>
    <source>
        <strain evidence="2">ANv_CAN</strain>
    </source>
</reference>
<dbReference type="KEGG" id="ans:ArsFIN_10670"/>
<dbReference type="Proteomes" id="UP000295134">
    <property type="component" value="Chromosome"/>
</dbReference>
<gene>
    <name evidence="1" type="ORF">ArsFIN_10670</name>
    <name evidence="2" type="ORF">QE258_13960</name>
</gene>
<name>A0A4P7KR84_9GAMM</name>
<dbReference type="AlphaFoldDB" id="A0A4P7KR84"/>
<accession>A0A4P7KR84</accession>
<evidence type="ECO:0000313" key="4">
    <source>
        <dbReference type="Proteomes" id="UP001177592"/>
    </source>
</evidence>
<evidence type="ECO:0000313" key="3">
    <source>
        <dbReference type="Proteomes" id="UP000295134"/>
    </source>
</evidence>
<sequence length="89" mass="10063">MKFEELSAKSQDKAREVLANLLEINYKRDLSLNEVDINTLSHKIRDAFVALENNKLILGQCANMSIREKQNRDLTSNPPDCRGAIGIGY</sequence>
<dbReference type="Proteomes" id="UP001177592">
    <property type="component" value="Chromosome"/>
</dbReference>
<protein>
    <submittedName>
        <fullName evidence="1">Uncharacterized protein</fullName>
    </submittedName>
</protein>